<evidence type="ECO:0000256" key="1">
    <source>
        <dbReference type="SAM" id="MobiDB-lite"/>
    </source>
</evidence>
<organism evidence="2">
    <name type="scientific">Rhizophora mucronata</name>
    <name type="common">Asiatic mangrove</name>
    <dbReference type="NCBI Taxonomy" id="61149"/>
    <lineage>
        <taxon>Eukaryota</taxon>
        <taxon>Viridiplantae</taxon>
        <taxon>Streptophyta</taxon>
        <taxon>Embryophyta</taxon>
        <taxon>Tracheophyta</taxon>
        <taxon>Spermatophyta</taxon>
        <taxon>Magnoliopsida</taxon>
        <taxon>eudicotyledons</taxon>
        <taxon>Gunneridae</taxon>
        <taxon>Pentapetalae</taxon>
        <taxon>rosids</taxon>
        <taxon>fabids</taxon>
        <taxon>Malpighiales</taxon>
        <taxon>Rhizophoraceae</taxon>
        <taxon>Rhizophora</taxon>
    </lineage>
</organism>
<proteinExistence type="predicted"/>
<dbReference type="EMBL" id="GGEC01065013">
    <property type="protein sequence ID" value="MBX45497.1"/>
    <property type="molecule type" value="Transcribed_RNA"/>
</dbReference>
<feature type="region of interest" description="Disordered" evidence="1">
    <location>
        <begin position="1"/>
        <end position="23"/>
    </location>
</feature>
<dbReference type="AlphaFoldDB" id="A0A2P2NSJ8"/>
<sequence>MTKLIHLNPKQTFQNGNCNSHGN</sequence>
<feature type="compositionally biased region" description="Polar residues" evidence="1">
    <location>
        <begin position="9"/>
        <end position="23"/>
    </location>
</feature>
<reference evidence="2" key="1">
    <citation type="submission" date="2018-02" db="EMBL/GenBank/DDBJ databases">
        <title>Rhizophora mucronata_Transcriptome.</title>
        <authorList>
            <person name="Meera S.P."/>
            <person name="Sreeshan A."/>
            <person name="Augustine A."/>
        </authorList>
    </citation>
    <scope>NUCLEOTIDE SEQUENCE</scope>
    <source>
        <tissue evidence="2">Leaf</tissue>
    </source>
</reference>
<name>A0A2P2NSJ8_RHIMU</name>
<accession>A0A2P2NSJ8</accession>
<evidence type="ECO:0000313" key="2">
    <source>
        <dbReference type="EMBL" id="MBX45497.1"/>
    </source>
</evidence>
<protein>
    <submittedName>
        <fullName evidence="2">Uncharacterized protein</fullName>
    </submittedName>
</protein>